<feature type="signal peptide" evidence="1">
    <location>
        <begin position="1"/>
        <end position="20"/>
    </location>
</feature>
<protein>
    <submittedName>
        <fullName evidence="2">Tes100</fullName>
    </submittedName>
</protein>
<evidence type="ECO:0000256" key="1">
    <source>
        <dbReference type="SAM" id="SignalP"/>
    </source>
</evidence>
<reference evidence="2" key="1">
    <citation type="journal article" date="2005" name="Genetics">
        <title>Molecular population genetics of accessory gland protein genes and testis-expressed genes in Drosophila mojavensis and D. arizonae.</title>
        <authorList>
            <person name="Wagstaff B.J."/>
            <person name="Begun D.J."/>
        </authorList>
    </citation>
    <scope>NUCLEOTIDE SEQUENCE</scope>
    <source>
        <strain evidence="2">15081-1371.00</strain>
    </source>
</reference>
<accession>Q2VK02</accession>
<proteinExistence type="predicted"/>
<gene>
    <name evidence="2" type="primary">Tes100</name>
</gene>
<dbReference type="EMBL" id="DQ079369">
    <property type="protein sequence ID" value="AAZ42853.1"/>
    <property type="molecule type" value="Genomic_DNA"/>
</dbReference>
<evidence type="ECO:0000313" key="2">
    <source>
        <dbReference type="EMBL" id="AAZ42853.1"/>
    </source>
</evidence>
<keyword evidence="1" id="KW-0732">Signal</keyword>
<organism evidence="2">
    <name type="scientific">Drosophila mulleri</name>
    <name type="common">Fruit fly</name>
    <dbReference type="NCBI Taxonomy" id="7231"/>
    <lineage>
        <taxon>Eukaryota</taxon>
        <taxon>Metazoa</taxon>
        <taxon>Ecdysozoa</taxon>
        <taxon>Arthropoda</taxon>
        <taxon>Hexapoda</taxon>
        <taxon>Insecta</taxon>
        <taxon>Pterygota</taxon>
        <taxon>Neoptera</taxon>
        <taxon>Endopterygota</taxon>
        <taxon>Diptera</taxon>
        <taxon>Brachycera</taxon>
        <taxon>Muscomorpha</taxon>
        <taxon>Ephydroidea</taxon>
        <taxon>Drosophilidae</taxon>
        <taxon>Drosophila</taxon>
    </lineage>
</organism>
<dbReference type="AlphaFoldDB" id="Q2VK02"/>
<feature type="chain" id="PRO_5004217535" evidence="1">
    <location>
        <begin position="21"/>
        <end position="56"/>
    </location>
</feature>
<sequence>MKIFFLAFLILGIVFSLSAAHNYEHAEDAAELGHHQKFVRSLAAVHEHKKPEACCG</sequence>
<name>Q2VK02_DROMU</name>